<dbReference type="Pfam" id="PF00395">
    <property type="entry name" value="SLH"/>
    <property type="match status" value="1"/>
</dbReference>
<evidence type="ECO:0000313" key="3">
    <source>
        <dbReference type="EMBL" id="OJD61290.1"/>
    </source>
</evidence>
<keyword evidence="1" id="KW-0732">Signal</keyword>
<accession>A0A1J9TA86</accession>
<organism evidence="3 4">
    <name type="scientific">Bacillus albus</name>
    <dbReference type="NCBI Taxonomy" id="2026189"/>
    <lineage>
        <taxon>Bacteria</taxon>
        <taxon>Bacillati</taxon>
        <taxon>Bacillota</taxon>
        <taxon>Bacilli</taxon>
        <taxon>Bacillales</taxon>
        <taxon>Bacillaceae</taxon>
        <taxon>Bacillus</taxon>
        <taxon>Bacillus cereus group</taxon>
    </lineage>
</organism>
<dbReference type="InterPro" id="IPR001119">
    <property type="entry name" value="SLH_dom"/>
</dbReference>
<protein>
    <recommendedName>
        <fullName evidence="2">SLH domain-containing protein</fullName>
    </recommendedName>
</protein>
<dbReference type="Proteomes" id="UP000181873">
    <property type="component" value="Unassembled WGS sequence"/>
</dbReference>
<gene>
    <name evidence="3" type="ORF">BAU25_15635</name>
</gene>
<comment type="caution">
    <text evidence="3">The sequence shown here is derived from an EMBL/GenBank/DDBJ whole genome shotgun (WGS) entry which is preliminary data.</text>
</comment>
<dbReference type="AlphaFoldDB" id="A0A1J9TA86"/>
<reference evidence="3 4" key="1">
    <citation type="submission" date="2016-06" db="EMBL/GenBank/DDBJ databases">
        <title>First insights into the genetic diversity and population structure of in the Bacillus cereus group bacteria from diverse marine environments.</title>
        <authorList>
            <person name="Liu Y."/>
            <person name="Lai Q."/>
            <person name="Shao Z."/>
        </authorList>
    </citation>
    <scope>NUCLEOTIDE SEQUENCE [LARGE SCALE GENOMIC DNA]</scope>
    <source>
        <strain evidence="3 4">N35-10-2</strain>
    </source>
</reference>
<dbReference type="PROSITE" id="PS51272">
    <property type="entry name" value="SLH"/>
    <property type="match status" value="1"/>
</dbReference>
<proteinExistence type="predicted"/>
<evidence type="ECO:0000256" key="1">
    <source>
        <dbReference type="ARBA" id="ARBA00022729"/>
    </source>
</evidence>
<evidence type="ECO:0000313" key="4">
    <source>
        <dbReference type="Proteomes" id="UP000181873"/>
    </source>
</evidence>
<feature type="domain" description="SLH" evidence="2">
    <location>
        <begin position="1"/>
        <end position="56"/>
    </location>
</feature>
<sequence>MKNHPYAPHIQKLYEFGILYEKEGEQFPPDRAITRQEAAWITWQYLRMLGAPSAEVTLKGETDDWAIESVKNIVGHRLVGPEVLYNEDGSADYLSKQSMKRQDAAALLFYVLLSS</sequence>
<evidence type="ECO:0000259" key="2">
    <source>
        <dbReference type="PROSITE" id="PS51272"/>
    </source>
</evidence>
<name>A0A1J9TA86_9BACI</name>
<dbReference type="EMBL" id="MAOE01000102">
    <property type="protein sequence ID" value="OJD61290.1"/>
    <property type="molecule type" value="Genomic_DNA"/>
</dbReference>